<dbReference type="NCBIfam" id="TIGR00138">
    <property type="entry name" value="rsmG_gidB"/>
    <property type="match status" value="1"/>
</dbReference>
<dbReference type="CDD" id="cd18095">
    <property type="entry name" value="SpoU-like_rRNA-MTase"/>
    <property type="match status" value="1"/>
</dbReference>
<dbReference type="GO" id="GO:0032259">
    <property type="term" value="P:methylation"/>
    <property type="evidence" value="ECO:0007669"/>
    <property type="project" value="UniProtKB-KW"/>
</dbReference>
<evidence type="ECO:0000256" key="5">
    <source>
        <dbReference type="ARBA" id="ARBA00022691"/>
    </source>
</evidence>
<keyword evidence="2 6" id="KW-0698">rRNA processing</keyword>
<evidence type="ECO:0000259" key="7">
    <source>
        <dbReference type="Pfam" id="PF00588"/>
    </source>
</evidence>
<comment type="caution">
    <text evidence="8">The sequence shown here is derived from an EMBL/GenBank/DDBJ whole genome shotgun (WGS) entry which is preliminary data.</text>
</comment>
<comment type="function">
    <text evidence="6">Specifically methylates the N7 position of a guanine in 16S rRNA.</text>
</comment>
<keyword evidence="9" id="KW-1185">Reference proteome</keyword>
<dbReference type="PANTHER" id="PTHR31760">
    <property type="entry name" value="S-ADENOSYL-L-METHIONINE-DEPENDENT METHYLTRANSFERASES SUPERFAMILY PROTEIN"/>
    <property type="match status" value="1"/>
</dbReference>
<protein>
    <recommendedName>
        <fullName evidence="6">Ribosomal RNA small subunit methyltransferase G</fullName>
        <ecNumber evidence="6">2.1.1.-</ecNumber>
    </recommendedName>
    <alternativeName>
        <fullName evidence="6">16S rRNA 7-methylguanosine methyltransferase</fullName>
        <shortName evidence="6">16S rRNA m7G methyltransferase</shortName>
    </alternativeName>
</protein>
<dbReference type="SUPFAM" id="SSF53335">
    <property type="entry name" value="S-adenosyl-L-methionine-dependent methyltransferases"/>
    <property type="match status" value="1"/>
</dbReference>
<dbReference type="HAMAP" id="MF_00074">
    <property type="entry name" value="16SrRNA_methyltr_G"/>
    <property type="match status" value="1"/>
</dbReference>
<dbReference type="Proteomes" id="UP001216907">
    <property type="component" value="Unassembled WGS sequence"/>
</dbReference>
<dbReference type="SUPFAM" id="SSF75217">
    <property type="entry name" value="alpha/beta knot"/>
    <property type="match status" value="1"/>
</dbReference>
<keyword evidence="5 6" id="KW-0949">S-adenosyl-L-methionine</keyword>
<keyword evidence="3 6" id="KW-0489">Methyltransferase</keyword>
<feature type="domain" description="tRNA/rRNA methyltransferase SpoU type" evidence="7">
    <location>
        <begin position="332"/>
        <end position="459"/>
    </location>
</feature>
<feature type="binding site" evidence="6">
    <location>
        <position position="126"/>
    </location>
    <ligand>
        <name>S-adenosyl-L-methionine</name>
        <dbReference type="ChEBI" id="CHEBI:59789"/>
    </ligand>
</feature>
<evidence type="ECO:0000256" key="6">
    <source>
        <dbReference type="HAMAP-Rule" id="MF_00074"/>
    </source>
</evidence>
<dbReference type="EC" id="2.1.1.-" evidence="6"/>
<keyword evidence="4 6" id="KW-0808">Transferase</keyword>
<dbReference type="InterPro" id="IPR001537">
    <property type="entry name" value="SpoU_MeTrfase"/>
</dbReference>
<evidence type="ECO:0000256" key="2">
    <source>
        <dbReference type="ARBA" id="ARBA00022552"/>
    </source>
</evidence>
<keyword evidence="1 6" id="KW-0963">Cytoplasm</keyword>
<feature type="binding site" evidence="6">
    <location>
        <position position="66"/>
    </location>
    <ligand>
        <name>S-adenosyl-L-methionine</name>
        <dbReference type="ChEBI" id="CHEBI:59789"/>
    </ligand>
</feature>
<evidence type="ECO:0000313" key="8">
    <source>
        <dbReference type="EMBL" id="MDG3005584.1"/>
    </source>
</evidence>
<proteinExistence type="inferred from homology"/>
<evidence type="ECO:0000256" key="4">
    <source>
        <dbReference type="ARBA" id="ARBA00022679"/>
    </source>
</evidence>
<dbReference type="GO" id="GO:0008168">
    <property type="term" value="F:methyltransferase activity"/>
    <property type="evidence" value="ECO:0007669"/>
    <property type="project" value="UniProtKB-KW"/>
</dbReference>
<dbReference type="InterPro" id="IPR029063">
    <property type="entry name" value="SAM-dependent_MTases_sf"/>
</dbReference>
<dbReference type="InterPro" id="IPR003682">
    <property type="entry name" value="rRNA_ssu_MeTfrase_G"/>
</dbReference>
<accession>A0ABT6FDM7</accession>
<organism evidence="8 9">
    <name type="scientific">Paludisphaera mucosa</name>
    <dbReference type="NCBI Taxonomy" id="3030827"/>
    <lineage>
        <taxon>Bacteria</taxon>
        <taxon>Pseudomonadati</taxon>
        <taxon>Planctomycetota</taxon>
        <taxon>Planctomycetia</taxon>
        <taxon>Isosphaerales</taxon>
        <taxon>Isosphaeraceae</taxon>
        <taxon>Paludisphaera</taxon>
    </lineage>
</organism>
<gene>
    <name evidence="6 8" type="primary">rsmG</name>
    <name evidence="8" type="ORF">PZE19_17490</name>
</gene>
<dbReference type="RefSeq" id="WP_277861915.1">
    <property type="nucleotide sequence ID" value="NZ_JARRAG010000002.1"/>
</dbReference>
<dbReference type="InterPro" id="IPR029028">
    <property type="entry name" value="Alpha/beta_knot_MTases"/>
</dbReference>
<dbReference type="Gene3D" id="3.40.1280.10">
    <property type="match status" value="1"/>
</dbReference>
<comment type="similarity">
    <text evidence="6">Belongs to the methyltransferase superfamily. RNA methyltransferase RsmG family.</text>
</comment>
<dbReference type="Gene3D" id="3.40.50.150">
    <property type="entry name" value="Vaccinia Virus protein VP39"/>
    <property type="match status" value="1"/>
</dbReference>
<dbReference type="EMBL" id="JARRAG010000002">
    <property type="protein sequence ID" value="MDG3005584.1"/>
    <property type="molecule type" value="Genomic_DNA"/>
</dbReference>
<dbReference type="CDD" id="cd02440">
    <property type="entry name" value="AdoMet_MTases"/>
    <property type="match status" value="1"/>
</dbReference>
<evidence type="ECO:0000256" key="1">
    <source>
        <dbReference type="ARBA" id="ARBA00022490"/>
    </source>
</evidence>
<evidence type="ECO:0000313" key="9">
    <source>
        <dbReference type="Proteomes" id="UP001216907"/>
    </source>
</evidence>
<comment type="subcellular location">
    <subcellularLocation>
        <location evidence="6">Cytoplasm</location>
    </subcellularLocation>
</comment>
<reference evidence="8 9" key="1">
    <citation type="submission" date="2023-03" db="EMBL/GenBank/DDBJ databases">
        <title>Paludisphaera mucosa sp. nov. a novel planctomycete from northern fen.</title>
        <authorList>
            <person name="Ivanova A."/>
        </authorList>
    </citation>
    <scope>NUCLEOTIDE SEQUENCE [LARGE SCALE GENOMIC DNA]</scope>
    <source>
        <strain evidence="8 9">Pla2</strain>
    </source>
</reference>
<evidence type="ECO:0000256" key="3">
    <source>
        <dbReference type="ARBA" id="ARBA00022603"/>
    </source>
</evidence>
<dbReference type="Pfam" id="PF02527">
    <property type="entry name" value="GidB"/>
    <property type="match status" value="1"/>
</dbReference>
<dbReference type="Pfam" id="PF00588">
    <property type="entry name" value="SpoU_methylase"/>
    <property type="match status" value="1"/>
</dbReference>
<dbReference type="InterPro" id="IPR029026">
    <property type="entry name" value="tRNA_m1G_MTases_N"/>
</dbReference>
<comment type="caution">
    <text evidence="6">Lacks conserved residue(s) required for the propagation of feature annotation.</text>
</comment>
<feature type="binding site" evidence="6">
    <location>
        <position position="61"/>
    </location>
    <ligand>
        <name>S-adenosyl-L-methionine</name>
        <dbReference type="ChEBI" id="CHEBI:59789"/>
    </ligand>
</feature>
<dbReference type="PANTHER" id="PTHR31760:SF0">
    <property type="entry name" value="S-ADENOSYL-L-METHIONINE-DEPENDENT METHYLTRANSFERASES SUPERFAMILY PROTEIN"/>
    <property type="match status" value="1"/>
</dbReference>
<name>A0ABT6FDM7_9BACT</name>
<sequence length="473" mass="51502">MDLSSEQLDALWTYHQMLRAANASLNMTRIHNFENMVLKHYVDSLLVLELVDLPSPLIDMGTGPGLPGIPLKIARPEVRMILCEPRSARAEFLTQVCERLNLQDVEVYAHKLGPDYPGQVQGIITRAVASIPETFERVASCIEPGGRMIFMKGPGCDPEMAEAERDWPAQFRLQADHAYTIPGTTHDRRLVVYERTDVDPPLSARDAQARAVRAFEGTVREITSESNATFRQLSDLLTGRGVRKNGLAILAGPRITAEVAERFPDRVVGWITDAEGPPPADASWTWHRLSTPLFKAIDVAGTHAPLLLVEAPATATWSDAAPWPKGCTLFVPFQDPENVGAVIRSAAAFGVPRVVLLQEAAHPFHPRSSRAAGPALFQTELLAGPSIRDLDSRAHPLIALDATGEELDGEPFPETFGLVVGVEGPGLPEHLRQGPRRRIPIATGVESLNAATATAVALYAWSRRAGGLSKPRP</sequence>